<accession>A0ABT4Q4C9</accession>
<dbReference type="InterPro" id="IPR027839">
    <property type="entry name" value="DUF4432"/>
</dbReference>
<comment type="caution">
    <text evidence="1">The sequence shown here is derived from an EMBL/GenBank/DDBJ whole genome shotgun (WGS) entry which is preliminary data.</text>
</comment>
<name>A0ABT4Q4C9_9BACL</name>
<dbReference type="InterPro" id="IPR014718">
    <property type="entry name" value="GH-type_carb-bd"/>
</dbReference>
<dbReference type="RefSeq" id="WP_269880129.1">
    <property type="nucleotide sequence ID" value="NZ_JAQAGZ010000002.1"/>
</dbReference>
<reference evidence="1 2" key="1">
    <citation type="submission" date="2022-12" db="EMBL/GenBank/DDBJ databases">
        <title>Draft genome sequence of Paenibacillus sp. dW9.</title>
        <authorList>
            <person name="Choi E.-W."/>
            <person name="Kim D.-U."/>
        </authorList>
    </citation>
    <scope>NUCLEOTIDE SEQUENCE [LARGE SCALE GENOMIC DNA]</scope>
    <source>
        <strain evidence="2">dW9</strain>
    </source>
</reference>
<sequence length="347" mass="39322">MVSIYGINRKQALLERVGDIRQVAGFQRMELLDGKGKGNEIIQVRNGSGLEFQISVSRAFDIGFCEFYGIPISWMSHTGPVSPYFYEKDGTEWNRSFEGGLLATCGLTYFGKPSVDKGQQLGQHGRISSSPAELLQAEDRWIGDNYQLLFRGKVRESKALEECVTLERTISTCLGENRLKIVDQITNDTFQTVEHMLMYHFNFGFPLVSNSCRIQIPNSNKRWIIGEGPTADSDRYGEPTFDAKPCVILHEEVESIEGHVKVGIHNEILHNGVKKRLLVELNYEKAACPYLTQWKHQRKGVYVLGIEPGNVTTEGRGIHRERGTLPFLQPGETKEYQLTLDFQLKEC</sequence>
<evidence type="ECO:0000313" key="2">
    <source>
        <dbReference type="Proteomes" id="UP001527882"/>
    </source>
</evidence>
<proteinExistence type="predicted"/>
<dbReference type="EMBL" id="JAQAGZ010000002">
    <property type="protein sequence ID" value="MCZ8511737.1"/>
    <property type="molecule type" value="Genomic_DNA"/>
</dbReference>
<organism evidence="1 2">
    <name type="scientific">Paenibacillus gyeongsangnamensis</name>
    <dbReference type="NCBI Taxonomy" id="3388067"/>
    <lineage>
        <taxon>Bacteria</taxon>
        <taxon>Bacillati</taxon>
        <taxon>Bacillota</taxon>
        <taxon>Bacilli</taxon>
        <taxon>Bacillales</taxon>
        <taxon>Paenibacillaceae</taxon>
        <taxon>Paenibacillus</taxon>
    </lineage>
</organism>
<dbReference type="Gene3D" id="2.70.98.10">
    <property type="match status" value="1"/>
</dbReference>
<dbReference type="CDD" id="cd09023">
    <property type="entry name" value="Aldose_epim_Ec_c4013"/>
    <property type="match status" value="1"/>
</dbReference>
<protein>
    <submittedName>
        <fullName evidence="1">Aldose 1-epimerase family protein</fullName>
    </submittedName>
</protein>
<evidence type="ECO:0000313" key="1">
    <source>
        <dbReference type="EMBL" id="MCZ8511737.1"/>
    </source>
</evidence>
<gene>
    <name evidence="1" type="ORF">O9H85_04730</name>
</gene>
<keyword evidence="2" id="KW-1185">Reference proteome</keyword>
<dbReference type="Pfam" id="PF14486">
    <property type="entry name" value="DUF4432"/>
    <property type="match status" value="1"/>
</dbReference>
<dbReference type="Proteomes" id="UP001527882">
    <property type="component" value="Unassembled WGS sequence"/>
</dbReference>